<dbReference type="Proteomes" id="UP000197003">
    <property type="component" value="Chromosome"/>
</dbReference>
<name>A0A1Z3N8U5_BDEBC</name>
<accession>A0A1Z3N8U5</accession>
<organism evidence="2 3">
    <name type="scientific">Bdellovibrio bacteriovorus</name>
    <dbReference type="NCBI Taxonomy" id="959"/>
    <lineage>
        <taxon>Bacteria</taxon>
        <taxon>Pseudomonadati</taxon>
        <taxon>Bdellovibrionota</taxon>
        <taxon>Bdellovibrionia</taxon>
        <taxon>Bdellovibrionales</taxon>
        <taxon>Pseudobdellovibrionaceae</taxon>
        <taxon>Bdellovibrio</taxon>
    </lineage>
</organism>
<evidence type="ECO:0000313" key="3">
    <source>
        <dbReference type="Proteomes" id="UP000197003"/>
    </source>
</evidence>
<evidence type="ECO:0000256" key="1">
    <source>
        <dbReference type="SAM" id="MobiDB-lite"/>
    </source>
</evidence>
<gene>
    <name evidence="2" type="ORF">B9G79_09840</name>
</gene>
<dbReference type="InterPro" id="IPR030824">
    <property type="entry name" value="CHP04562"/>
</dbReference>
<dbReference type="EMBL" id="CP020946">
    <property type="protein sequence ID" value="ASD63851.1"/>
    <property type="molecule type" value="Genomic_DNA"/>
</dbReference>
<evidence type="ECO:0000313" key="2">
    <source>
        <dbReference type="EMBL" id="ASD63851.1"/>
    </source>
</evidence>
<dbReference type="NCBIfam" id="TIGR04562">
    <property type="entry name" value="TIGR04552 family protein"/>
    <property type="match status" value="1"/>
</dbReference>
<proteinExistence type="predicted"/>
<dbReference type="OrthoDB" id="8737136at2"/>
<feature type="region of interest" description="Disordered" evidence="1">
    <location>
        <begin position="342"/>
        <end position="365"/>
    </location>
</feature>
<dbReference type="RefSeq" id="WP_088565360.1">
    <property type="nucleotide sequence ID" value="NZ_CP020946.1"/>
</dbReference>
<sequence length="365" mass="42430">MPQRFIFESSILDSVVGGHSAIDIPRLNIHTLEAASSFLLSYGFDITREDDLERLWYFHRRALVLMLEKLGFQDTDLPEVFRDRKKLGDIRQLLIFASSQNPEEQQLQRWACAIIRCMHVFVHAENDLFSSFSEEIQSQILTPFQNCILHDGNTHRTFMKSPTDQLDQVELMGFEVKPFKTSSSTVIKLLAKPDALAMKIFDKLGVRFVTRNLFDSFQVVRFLIKEDIISFPHIMPDQSSNNLYPVNLFMSVCDDLSHRLDTLDEKSIQEAFDQKLIEEGDNAKFLRKENFFSGQDYKFIKFISRKLIHIKPQGGKEAFSFFYPFEVQIMDKSAHDRILSGPSEHQAYKERQRTAARKRLFPDPG</sequence>
<dbReference type="NCBIfam" id="TIGR04552">
    <property type="entry name" value="TIGR04552 family protein"/>
    <property type="match status" value="1"/>
</dbReference>
<dbReference type="AlphaFoldDB" id="A0A1Z3N8U5"/>
<protein>
    <submittedName>
        <fullName evidence="2">TIGR04552 family protein</fullName>
    </submittedName>
</protein>
<reference evidence="2 3" key="1">
    <citation type="submission" date="2017-04" db="EMBL/GenBank/DDBJ databases">
        <title>Whole genome sequence of Bdellovibrio bacteriovorus strain SSB218315.</title>
        <authorList>
            <person name="Oyedara O."/>
            <person name="Rodriguez-Perez M.A."/>
        </authorList>
    </citation>
    <scope>NUCLEOTIDE SEQUENCE [LARGE SCALE GENOMIC DNA]</scope>
    <source>
        <strain evidence="2 3">SSB218315</strain>
    </source>
</reference>